<evidence type="ECO:0000313" key="12">
    <source>
        <dbReference type="EMBL" id="CAH1774941.1"/>
    </source>
</evidence>
<protein>
    <recommendedName>
        <fullName evidence="3">DAZ-associated protein 2</fullName>
    </recommendedName>
    <alternativeName>
        <fullName evidence="8">Deleted in azoospermia-associated protein 2</fullName>
    </alternativeName>
    <alternativeName>
        <fullName evidence="9">Proline-rich transcript in brain protein</fullName>
    </alternativeName>
</protein>
<reference evidence="12" key="1">
    <citation type="submission" date="2022-03" db="EMBL/GenBank/DDBJ databases">
        <authorList>
            <person name="Martin C."/>
        </authorList>
    </citation>
    <scope>NUCLEOTIDE SEQUENCE</scope>
</reference>
<evidence type="ECO:0000256" key="3">
    <source>
        <dbReference type="ARBA" id="ARBA00014066"/>
    </source>
</evidence>
<gene>
    <name evidence="12" type="ORF">OFUS_LOCUS2304</name>
</gene>
<feature type="compositionally biased region" description="Polar residues" evidence="11">
    <location>
        <begin position="81"/>
        <end position="95"/>
    </location>
</feature>
<dbReference type="AlphaFoldDB" id="A0A8S4N2K0"/>
<dbReference type="OrthoDB" id="6154690at2759"/>
<accession>A0A8S4N2K0</accession>
<dbReference type="PANTHER" id="PTHR31638:SF3">
    <property type="entry name" value="DAZ-ASSOCIATED PROTEIN 2"/>
    <property type="match status" value="1"/>
</dbReference>
<keyword evidence="7" id="KW-0539">Nucleus</keyword>
<evidence type="ECO:0000256" key="4">
    <source>
        <dbReference type="ARBA" id="ARBA00022490"/>
    </source>
</evidence>
<dbReference type="InterPro" id="IPR022730">
    <property type="entry name" value="DAZ_assoc-2"/>
</dbReference>
<dbReference type="Proteomes" id="UP000749559">
    <property type="component" value="Unassembled WGS sequence"/>
</dbReference>
<evidence type="ECO:0000256" key="11">
    <source>
        <dbReference type="SAM" id="MobiDB-lite"/>
    </source>
</evidence>
<sequence length="111" mass="11386">MSGNKGYSREAPPPYSAVPQQAQYVPPPGNAQAQYGAPPTQYKANETVVVKGVFDAGARFGPGSGASIPPPPPGVKPNAAQMAQSQGANVVATQKPQKKWEGGSDGGYCLM</sequence>
<feature type="region of interest" description="Disordered" evidence="11">
    <location>
        <begin position="1"/>
        <end position="37"/>
    </location>
</feature>
<evidence type="ECO:0000256" key="6">
    <source>
        <dbReference type="ARBA" id="ARBA00022843"/>
    </source>
</evidence>
<name>A0A8S4N2K0_OWEFU</name>
<dbReference type="GO" id="GO:0010494">
    <property type="term" value="C:cytoplasmic stress granule"/>
    <property type="evidence" value="ECO:0007669"/>
    <property type="project" value="UniProtKB-SubCell"/>
</dbReference>
<dbReference type="EMBL" id="CAIIXF020000001">
    <property type="protein sequence ID" value="CAH1774941.1"/>
    <property type="molecule type" value="Genomic_DNA"/>
</dbReference>
<keyword evidence="5" id="KW-0597">Phosphoprotein</keyword>
<evidence type="ECO:0000256" key="8">
    <source>
        <dbReference type="ARBA" id="ARBA00032174"/>
    </source>
</evidence>
<comment type="caution">
    <text evidence="12">The sequence shown here is derived from an EMBL/GenBank/DDBJ whole genome shotgun (WGS) entry which is preliminary data.</text>
</comment>
<keyword evidence="6" id="KW-0832">Ubl conjugation</keyword>
<comment type="subcellular location">
    <subcellularLocation>
        <location evidence="1">Cytoplasm</location>
        <location evidence="1">Stress granule</location>
    </subcellularLocation>
    <subcellularLocation>
        <location evidence="2">Nucleus speckle</location>
    </subcellularLocation>
</comment>
<evidence type="ECO:0000256" key="9">
    <source>
        <dbReference type="ARBA" id="ARBA00034352"/>
    </source>
</evidence>
<dbReference type="PANTHER" id="PTHR31638">
    <property type="entry name" value="DAZ-ASSOCIATED PROTEIN 2"/>
    <property type="match status" value="1"/>
</dbReference>
<dbReference type="GO" id="GO:0016607">
    <property type="term" value="C:nuclear speck"/>
    <property type="evidence" value="ECO:0007669"/>
    <property type="project" value="UniProtKB-SubCell"/>
</dbReference>
<evidence type="ECO:0000256" key="7">
    <source>
        <dbReference type="ARBA" id="ARBA00023242"/>
    </source>
</evidence>
<evidence type="ECO:0000256" key="2">
    <source>
        <dbReference type="ARBA" id="ARBA00004324"/>
    </source>
</evidence>
<evidence type="ECO:0000256" key="5">
    <source>
        <dbReference type="ARBA" id="ARBA00022553"/>
    </source>
</evidence>
<feature type="region of interest" description="Disordered" evidence="11">
    <location>
        <begin position="61"/>
        <end position="111"/>
    </location>
</feature>
<evidence type="ECO:0000256" key="1">
    <source>
        <dbReference type="ARBA" id="ARBA00004210"/>
    </source>
</evidence>
<proteinExistence type="predicted"/>
<keyword evidence="13" id="KW-1185">Reference proteome</keyword>
<comment type="function">
    <text evidence="10">In unstressed cells, promotes SIAH1-mediated polyubiquitination and degradation of the serine/threonine-protein kinase HIPK2, probably by acting as a loading factor that potentiates complex formation between HIPK2 and ubiquitin ligase SIAH1. In response to DNA damage, localizes to the nucleus following phosphorylation by HIPK2 and modulates the expression of a subset of TP53/p53 target genes by binding to TP53 at target gene promoters. This limits the expression of a number of cell death-mediating TP53 target genes, reducing DNA damage-induced cell death. Enhances the binding of transcription factor TCF7L2/TCF4, a Wnt signaling pathway effector, to the promoters of target genes. Plays a role in stress granule formation.</text>
</comment>
<evidence type="ECO:0000256" key="10">
    <source>
        <dbReference type="ARBA" id="ARBA00045449"/>
    </source>
</evidence>
<evidence type="ECO:0000313" key="13">
    <source>
        <dbReference type="Proteomes" id="UP000749559"/>
    </source>
</evidence>
<keyword evidence="4" id="KW-0963">Cytoplasm</keyword>
<organism evidence="12 13">
    <name type="scientific">Owenia fusiformis</name>
    <name type="common">Polychaete worm</name>
    <dbReference type="NCBI Taxonomy" id="6347"/>
    <lineage>
        <taxon>Eukaryota</taxon>
        <taxon>Metazoa</taxon>
        <taxon>Spiralia</taxon>
        <taxon>Lophotrochozoa</taxon>
        <taxon>Annelida</taxon>
        <taxon>Polychaeta</taxon>
        <taxon>Sedentaria</taxon>
        <taxon>Canalipalpata</taxon>
        <taxon>Sabellida</taxon>
        <taxon>Oweniida</taxon>
        <taxon>Oweniidae</taxon>
        <taxon>Owenia</taxon>
    </lineage>
</organism>
<dbReference type="Pfam" id="PF11029">
    <property type="entry name" value="DAZAP2"/>
    <property type="match status" value="1"/>
</dbReference>